<dbReference type="InterPro" id="IPR055201">
    <property type="entry name" value="IHF-like_H2TH"/>
</dbReference>
<dbReference type="InterPro" id="IPR047806">
    <property type="entry name" value="IHF_actinobact"/>
</dbReference>
<dbReference type="EMBL" id="SDPW01000001">
    <property type="protein sequence ID" value="RXZ54898.1"/>
    <property type="molecule type" value="Genomic_DNA"/>
</dbReference>
<gene>
    <name evidence="2" type="ORF">ET524_10695</name>
</gene>
<protein>
    <recommendedName>
        <fullName evidence="1">Integration host factor-like helix-two turn-helix domain-containing protein</fullName>
    </recommendedName>
</protein>
<evidence type="ECO:0000313" key="2">
    <source>
        <dbReference type="EMBL" id="RXZ54898.1"/>
    </source>
</evidence>
<sequence>MVPILTEEERRQNLDKALKARRERAEVKTKLSSGEMSVDDVFRLADDGNEAILRMPVESLMRSLPGYALSRAQKLMKRLRIAQSRRIRGLSKRQRNELLKALGGSNEA</sequence>
<dbReference type="NCBIfam" id="NF041260">
    <property type="entry name" value="actino_IHF"/>
    <property type="match status" value="1"/>
</dbReference>
<organism evidence="2 3">
    <name type="scientific">Senegalimassilia faecalis</name>
    <dbReference type="NCBI Taxonomy" id="2509433"/>
    <lineage>
        <taxon>Bacteria</taxon>
        <taxon>Bacillati</taxon>
        <taxon>Actinomycetota</taxon>
        <taxon>Coriobacteriia</taxon>
        <taxon>Coriobacteriales</taxon>
        <taxon>Coriobacteriaceae</taxon>
        <taxon>Senegalimassilia</taxon>
    </lineage>
</organism>
<keyword evidence="3" id="KW-1185">Reference proteome</keyword>
<dbReference type="AlphaFoldDB" id="A0A4Q2K326"/>
<dbReference type="Proteomes" id="UP000293345">
    <property type="component" value="Unassembled WGS sequence"/>
</dbReference>
<accession>A0A4Q2K326</accession>
<evidence type="ECO:0000259" key="1">
    <source>
        <dbReference type="Pfam" id="PF22525"/>
    </source>
</evidence>
<feature type="domain" description="Integration host factor-like helix-two turn-helix" evidence="1">
    <location>
        <begin position="32"/>
        <end position="100"/>
    </location>
</feature>
<dbReference type="OrthoDB" id="3197442at2"/>
<name>A0A4Q2K326_9ACTN</name>
<dbReference type="Gene3D" id="1.10.8.50">
    <property type="match status" value="1"/>
</dbReference>
<dbReference type="Pfam" id="PF22525">
    <property type="entry name" value="H2TH_5"/>
    <property type="match status" value="1"/>
</dbReference>
<reference evidence="2 3" key="1">
    <citation type="submission" date="2019-01" db="EMBL/GenBank/DDBJ databases">
        <title>Senegalimassilia sp. nov. KGMB04484 isolated human feces.</title>
        <authorList>
            <person name="Han K.-I."/>
            <person name="Kim J.-S."/>
            <person name="Lee K.C."/>
            <person name="Suh M.K."/>
            <person name="Eom M.K."/>
            <person name="Lee J.H."/>
            <person name="Park S.-H."/>
            <person name="Kang S.W."/>
            <person name="Park J.-E."/>
            <person name="Oh B.S."/>
            <person name="Yu S.Y."/>
            <person name="Choi S.-H."/>
            <person name="Lee D.H."/>
            <person name="Yoon H."/>
            <person name="Kim B.-Y."/>
            <person name="Lee J.H."/>
            <person name="Lee J.-S."/>
        </authorList>
    </citation>
    <scope>NUCLEOTIDE SEQUENCE [LARGE SCALE GENOMIC DNA]</scope>
    <source>
        <strain evidence="2 3">KGMB04484</strain>
    </source>
</reference>
<evidence type="ECO:0000313" key="3">
    <source>
        <dbReference type="Proteomes" id="UP000293345"/>
    </source>
</evidence>
<proteinExistence type="predicted"/>
<comment type="caution">
    <text evidence="2">The sequence shown here is derived from an EMBL/GenBank/DDBJ whole genome shotgun (WGS) entry which is preliminary data.</text>
</comment>